<comment type="caution">
    <text evidence="2">The sequence shown here is derived from an EMBL/GenBank/DDBJ whole genome shotgun (WGS) entry which is preliminary data.</text>
</comment>
<organism evidence="2 3">
    <name type="scientific">Portunus trituberculatus</name>
    <name type="common">Swimming crab</name>
    <name type="synonym">Neptunus trituberculatus</name>
    <dbReference type="NCBI Taxonomy" id="210409"/>
    <lineage>
        <taxon>Eukaryota</taxon>
        <taxon>Metazoa</taxon>
        <taxon>Ecdysozoa</taxon>
        <taxon>Arthropoda</taxon>
        <taxon>Crustacea</taxon>
        <taxon>Multicrustacea</taxon>
        <taxon>Malacostraca</taxon>
        <taxon>Eumalacostraca</taxon>
        <taxon>Eucarida</taxon>
        <taxon>Decapoda</taxon>
        <taxon>Pleocyemata</taxon>
        <taxon>Brachyura</taxon>
        <taxon>Eubrachyura</taxon>
        <taxon>Portunoidea</taxon>
        <taxon>Portunidae</taxon>
        <taxon>Portuninae</taxon>
        <taxon>Portunus</taxon>
    </lineage>
</organism>
<evidence type="ECO:0000313" key="2">
    <source>
        <dbReference type="EMBL" id="MPC07705.1"/>
    </source>
</evidence>
<keyword evidence="3" id="KW-1185">Reference proteome</keyword>
<evidence type="ECO:0000313" key="3">
    <source>
        <dbReference type="Proteomes" id="UP000324222"/>
    </source>
</evidence>
<feature type="compositionally biased region" description="Polar residues" evidence="1">
    <location>
        <begin position="46"/>
        <end position="61"/>
    </location>
</feature>
<sequence length="117" mass="13018">MNSTPTEHAEKNLHLIRHHSPLSNYLLTQLLFSIFYNPSQSLTSQLLPHQTHPSYSHNSSPPFLAPPNIRHPCTTPSLTLHTTDTAPSVPHTLSCYPPTRPLAAPRPPVLRSSLLSF</sequence>
<gene>
    <name evidence="2" type="ORF">E2C01_000270</name>
</gene>
<dbReference type="EMBL" id="VSRR010000006">
    <property type="protein sequence ID" value="MPC07705.1"/>
    <property type="molecule type" value="Genomic_DNA"/>
</dbReference>
<dbReference type="AlphaFoldDB" id="A0A5B7CEH1"/>
<name>A0A5B7CEH1_PORTR</name>
<evidence type="ECO:0000256" key="1">
    <source>
        <dbReference type="SAM" id="MobiDB-lite"/>
    </source>
</evidence>
<dbReference type="Proteomes" id="UP000324222">
    <property type="component" value="Unassembled WGS sequence"/>
</dbReference>
<proteinExistence type="predicted"/>
<accession>A0A5B7CEH1</accession>
<feature type="region of interest" description="Disordered" evidence="1">
    <location>
        <begin position="46"/>
        <end position="68"/>
    </location>
</feature>
<protein>
    <submittedName>
        <fullName evidence="2">Uncharacterized protein</fullName>
    </submittedName>
</protein>
<reference evidence="2 3" key="1">
    <citation type="submission" date="2019-05" db="EMBL/GenBank/DDBJ databases">
        <title>Another draft genome of Portunus trituberculatus and its Hox gene families provides insights of decapod evolution.</title>
        <authorList>
            <person name="Jeong J.-H."/>
            <person name="Song I."/>
            <person name="Kim S."/>
            <person name="Choi T."/>
            <person name="Kim D."/>
            <person name="Ryu S."/>
            <person name="Kim W."/>
        </authorList>
    </citation>
    <scope>NUCLEOTIDE SEQUENCE [LARGE SCALE GENOMIC DNA]</scope>
    <source>
        <tissue evidence="2">Muscle</tissue>
    </source>
</reference>